<gene>
    <name evidence="2" type="ORF">A306_00002340</name>
</gene>
<evidence type="ECO:0000313" key="2">
    <source>
        <dbReference type="EMBL" id="PKK31467.1"/>
    </source>
</evidence>
<evidence type="ECO:0000313" key="3">
    <source>
        <dbReference type="Proteomes" id="UP000053872"/>
    </source>
</evidence>
<dbReference type="AlphaFoldDB" id="A0A2I0MP76"/>
<accession>A0A2I0MP76</accession>
<dbReference type="Proteomes" id="UP000053872">
    <property type="component" value="Unassembled WGS sequence"/>
</dbReference>
<reference evidence="2 3" key="1">
    <citation type="journal article" date="2013" name="Science">
        <title>Genomic diversity and evolution of the head crest in the rock pigeon.</title>
        <authorList>
            <person name="Shapiro M.D."/>
            <person name="Kronenberg Z."/>
            <person name="Li C."/>
            <person name="Domyan E.T."/>
            <person name="Pan H."/>
            <person name="Campbell M."/>
            <person name="Tan H."/>
            <person name="Huff C.D."/>
            <person name="Hu H."/>
            <person name="Vickrey A.I."/>
            <person name="Nielsen S.C."/>
            <person name="Stringham S.A."/>
            <person name="Hu H."/>
            <person name="Willerslev E."/>
            <person name="Gilbert M.T."/>
            <person name="Yandell M."/>
            <person name="Zhang G."/>
            <person name="Wang J."/>
        </authorList>
    </citation>
    <scope>NUCLEOTIDE SEQUENCE [LARGE SCALE GENOMIC DNA]</scope>
    <source>
        <tissue evidence="2">Blood</tissue>
    </source>
</reference>
<dbReference type="InParanoid" id="A0A2I0MP76"/>
<organism evidence="2 3">
    <name type="scientific">Columba livia</name>
    <name type="common">Rock dove</name>
    <dbReference type="NCBI Taxonomy" id="8932"/>
    <lineage>
        <taxon>Eukaryota</taxon>
        <taxon>Metazoa</taxon>
        <taxon>Chordata</taxon>
        <taxon>Craniata</taxon>
        <taxon>Vertebrata</taxon>
        <taxon>Euteleostomi</taxon>
        <taxon>Archelosauria</taxon>
        <taxon>Archosauria</taxon>
        <taxon>Dinosauria</taxon>
        <taxon>Saurischia</taxon>
        <taxon>Theropoda</taxon>
        <taxon>Coelurosauria</taxon>
        <taxon>Aves</taxon>
        <taxon>Neognathae</taxon>
        <taxon>Neoaves</taxon>
        <taxon>Columbimorphae</taxon>
        <taxon>Columbiformes</taxon>
        <taxon>Columbidae</taxon>
        <taxon>Columba</taxon>
    </lineage>
</organism>
<keyword evidence="1" id="KW-0175">Coiled coil</keyword>
<feature type="coiled-coil region" evidence="1">
    <location>
        <begin position="467"/>
        <end position="582"/>
    </location>
</feature>
<feature type="coiled-coil region" evidence="1">
    <location>
        <begin position="319"/>
        <end position="423"/>
    </location>
</feature>
<dbReference type="PANTHER" id="PTHR35347:SF1">
    <property type="entry name" value="COILED-COIL DOMAIN-CONTAINING PROTEIN 175"/>
    <property type="match status" value="1"/>
</dbReference>
<proteinExistence type="predicted"/>
<dbReference type="EMBL" id="AKCR02000005">
    <property type="protein sequence ID" value="PKK31467.1"/>
    <property type="molecule type" value="Genomic_DNA"/>
</dbReference>
<comment type="caution">
    <text evidence="2">The sequence shown here is derived from an EMBL/GenBank/DDBJ whole genome shotgun (WGS) entry which is preliminary data.</text>
</comment>
<keyword evidence="3" id="KW-1185">Reference proteome</keyword>
<sequence length="748" mass="87062">MLKAGPSTTARSSSAVAPAALRRLQGLEKHLKNEDSAFSGEIMQYLEDTVAAIKELEEIRRYTIECLEEETIKNSNLRFRVRNFPGEIMAEMAALVAAARESSTAKINQLQSALKSITDEIALLEEKETLCERQHDALCEELQYLRKQYKEIVDSLNEKIAVKINTNVLLIETCDKIRDTEKEIIGAKAALAELQEQIPEKISKLEKALEECDKKKREMKIIRDTQQAETSKKKQEFENLNVKLLDLQPLISRNSTAISNEESRIAKLKEKSNKLEKKLELEKKNMLALSEKKSTLALFNRIQLESELFHLQSKYAQEKEDFDKELRKTKEDLHNAKCLNKKLRLENEAARQKYEQLLEEERDWAIERDEVVAKLGELSPSLNGKLQLLEDKKMEEKNLEKKIENLEARLLNMRKTCAEKLASLTEDLKTENKRRITLRWKLLYLAMQRKLFFSEEENINRKINEKTEAVKKRHAELLLEIEDVEKEIFQTETKIKALTEEASKRENYYKNYNEDFANKIKRLENDIRTATENLLKKEQELNTSRLILGEAQREMEQKKAECEELNKSVAEKQNEEVGLKRAIQQSIETTEKLKEDTLELRSKLRMKRDAAIDQLTDHTESMKLLERDIYEINRKTDLVNTENCRLKLRNAQMKEGIFAMNSEAEHHKSATVEILNDLAVLHGNMLTTVQKEFLENEQEIQKAVAALTTKFQRREEKIGDINSRLEHKLEGLTSLFDEKSRIDDHCKI</sequence>
<feature type="coiled-coil region" evidence="1">
    <location>
        <begin position="258"/>
        <end position="292"/>
    </location>
</feature>
<evidence type="ECO:0000256" key="1">
    <source>
        <dbReference type="SAM" id="Coils"/>
    </source>
</evidence>
<feature type="coiled-coil region" evidence="1">
    <location>
        <begin position="100"/>
        <end position="225"/>
    </location>
</feature>
<dbReference type="InterPro" id="IPR038834">
    <property type="entry name" value="CCDC175"/>
</dbReference>
<name>A0A2I0MP76_COLLI</name>
<dbReference type="PANTHER" id="PTHR35347">
    <property type="entry name" value="COILED-COIL DOMAIN-CONTAINING PROTEIN 175"/>
    <property type="match status" value="1"/>
</dbReference>
<protein>
    <submittedName>
        <fullName evidence="2">CAP-Gly domain-containing linker protein 1</fullName>
    </submittedName>
</protein>